<keyword evidence="2" id="KW-1185">Reference proteome</keyword>
<name>A0A371HQ31_MUCPR</name>
<dbReference type="Proteomes" id="UP000257109">
    <property type="component" value="Unassembled WGS sequence"/>
</dbReference>
<evidence type="ECO:0000313" key="1">
    <source>
        <dbReference type="EMBL" id="RDY04862.1"/>
    </source>
</evidence>
<protein>
    <submittedName>
        <fullName evidence="1">Uncharacterized protein</fullName>
    </submittedName>
</protein>
<dbReference type="EMBL" id="QJKJ01001995">
    <property type="protein sequence ID" value="RDY04862.1"/>
    <property type="molecule type" value="Genomic_DNA"/>
</dbReference>
<dbReference type="OrthoDB" id="1305902at2759"/>
<sequence>VGLLSESSGYTESSSEPLHAFDPKIERTLYRLRKVRHIVTPDSSSFDSIWNSENSNFTIDKSNFSEDQEARSMKNNGRTLKELATPDVVYQP</sequence>
<accession>A0A371HQ31</accession>
<reference evidence="1" key="1">
    <citation type="submission" date="2018-05" db="EMBL/GenBank/DDBJ databases">
        <title>Draft genome of Mucuna pruriens seed.</title>
        <authorList>
            <person name="Nnadi N.E."/>
            <person name="Vos R."/>
            <person name="Hasami M.H."/>
            <person name="Devisetty U.K."/>
            <person name="Aguiy J.C."/>
        </authorList>
    </citation>
    <scope>NUCLEOTIDE SEQUENCE [LARGE SCALE GENOMIC DNA]</scope>
    <source>
        <strain evidence="1">JCA_2017</strain>
    </source>
</reference>
<comment type="caution">
    <text evidence="1">The sequence shown here is derived from an EMBL/GenBank/DDBJ whole genome shotgun (WGS) entry which is preliminary data.</text>
</comment>
<organism evidence="1 2">
    <name type="scientific">Mucuna pruriens</name>
    <name type="common">Velvet bean</name>
    <name type="synonym">Dolichos pruriens</name>
    <dbReference type="NCBI Taxonomy" id="157652"/>
    <lineage>
        <taxon>Eukaryota</taxon>
        <taxon>Viridiplantae</taxon>
        <taxon>Streptophyta</taxon>
        <taxon>Embryophyta</taxon>
        <taxon>Tracheophyta</taxon>
        <taxon>Spermatophyta</taxon>
        <taxon>Magnoliopsida</taxon>
        <taxon>eudicotyledons</taxon>
        <taxon>Gunneridae</taxon>
        <taxon>Pentapetalae</taxon>
        <taxon>rosids</taxon>
        <taxon>fabids</taxon>
        <taxon>Fabales</taxon>
        <taxon>Fabaceae</taxon>
        <taxon>Papilionoideae</taxon>
        <taxon>50 kb inversion clade</taxon>
        <taxon>NPAAA clade</taxon>
        <taxon>indigoferoid/millettioid clade</taxon>
        <taxon>Phaseoleae</taxon>
        <taxon>Mucuna</taxon>
    </lineage>
</organism>
<dbReference type="AlphaFoldDB" id="A0A371HQ31"/>
<gene>
    <name evidence="1" type="ORF">CR513_11369</name>
</gene>
<proteinExistence type="predicted"/>
<feature type="non-terminal residue" evidence="1">
    <location>
        <position position="1"/>
    </location>
</feature>
<evidence type="ECO:0000313" key="2">
    <source>
        <dbReference type="Proteomes" id="UP000257109"/>
    </source>
</evidence>